<dbReference type="EMBL" id="MU004640">
    <property type="protein sequence ID" value="KAF2647294.1"/>
    <property type="molecule type" value="Genomic_DNA"/>
</dbReference>
<evidence type="ECO:0000256" key="1">
    <source>
        <dbReference type="SAM" id="MobiDB-lite"/>
    </source>
</evidence>
<feature type="compositionally biased region" description="Basic and acidic residues" evidence="1">
    <location>
        <begin position="62"/>
        <end position="85"/>
    </location>
</feature>
<evidence type="ECO:0000313" key="2">
    <source>
        <dbReference type="EMBL" id="KAF2647294.1"/>
    </source>
</evidence>
<evidence type="ECO:0000313" key="3">
    <source>
        <dbReference type="Proteomes" id="UP000799324"/>
    </source>
</evidence>
<sequence length="85" mass="9296">MVTFSAWIWSAEQGQHYCAVYDDQGQLVSYRWQSGHVQPAPPAYVSSTTDSSSAQKAQGLGDDLRCPADDGHGRDEKNGDNVGRH</sequence>
<dbReference type="Proteomes" id="UP000799324">
    <property type="component" value="Unassembled WGS sequence"/>
</dbReference>
<dbReference type="AlphaFoldDB" id="A0A6A6SMA3"/>
<reference evidence="2" key="1">
    <citation type="journal article" date="2020" name="Stud. Mycol.">
        <title>101 Dothideomycetes genomes: a test case for predicting lifestyles and emergence of pathogens.</title>
        <authorList>
            <person name="Haridas S."/>
            <person name="Albert R."/>
            <person name="Binder M."/>
            <person name="Bloem J."/>
            <person name="Labutti K."/>
            <person name="Salamov A."/>
            <person name="Andreopoulos B."/>
            <person name="Baker S."/>
            <person name="Barry K."/>
            <person name="Bills G."/>
            <person name="Bluhm B."/>
            <person name="Cannon C."/>
            <person name="Castanera R."/>
            <person name="Culley D."/>
            <person name="Daum C."/>
            <person name="Ezra D."/>
            <person name="Gonzalez J."/>
            <person name="Henrissat B."/>
            <person name="Kuo A."/>
            <person name="Liang C."/>
            <person name="Lipzen A."/>
            <person name="Lutzoni F."/>
            <person name="Magnuson J."/>
            <person name="Mondo S."/>
            <person name="Nolan M."/>
            <person name="Ohm R."/>
            <person name="Pangilinan J."/>
            <person name="Park H.-J."/>
            <person name="Ramirez L."/>
            <person name="Alfaro M."/>
            <person name="Sun H."/>
            <person name="Tritt A."/>
            <person name="Yoshinaga Y."/>
            <person name="Zwiers L.-H."/>
            <person name="Turgeon B."/>
            <person name="Goodwin S."/>
            <person name="Spatafora J."/>
            <person name="Crous P."/>
            <person name="Grigoriev I."/>
        </authorList>
    </citation>
    <scope>NUCLEOTIDE SEQUENCE</scope>
    <source>
        <strain evidence="2">CBS 122681</strain>
    </source>
</reference>
<keyword evidence="3" id="KW-1185">Reference proteome</keyword>
<gene>
    <name evidence="2" type="ORF">K491DRAFT_723562</name>
</gene>
<feature type="region of interest" description="Disordered" evidence="1">
    <location>
        <begin position="36"/>
        <end position="85"/>
    </location>
</feature>
<feature type="compositionally biased region" description="Polar residues" evidence="1">
    <location>
        <begin position="45"/>
        <end position="56"/>
    </location>
</feature>
<organism evidence="2 3">
    <name type="scientific">Lophiostoma macrostomum CBS 122681</name>
    <dbReference type="NCBI Taxonomy" id="1314788"/>
    <lineage>
        <taxon>Eukaryota</taxon>
        <taxon>Fungi</taxon>
        <taxon>Dikarya</taxon>
        <taxon>Ascomycota</taxon>
        <taxon>Pezizomycotina</taxon>
        <taxon>Dothideomycetes</taxon>
        <taxon>Pleosporomycetidae</taxon>
        <taxon>Pleosporales</taxon>
        <taxon>Lophiostomataceae</taxon>
        <taxon>Lophiostoma</taxon>
    </lineage>
</organism>
<protein>
    <submittedName>
        <fullName evidence="2">Uncharacterized protein</fullName>
    </submittedName>
</protein>
<proteinExistence type="predicted"/>
<accession>A0A6A6SMA3</accession>
<name>A0A6A6SMA3_9PLEO</name>